<name>A0ABU5XDZ5_9MYCO</name>
<feature type="transmembrane region" description="Helical" evidence="1">
    <location>
        <begin position="31"/>
        <end position="49"/>
    </location>
</feature>
<proteinExistence type="predicted"/>
<gene>
    <name evidence="3" type="ORF">K6T79_05670</name>
</gene>
<dbReference type="RefSeq" id="WP_225407551.1">
    <property type="nucleotide sequence ID" value="NZ_JAYJJR010000002.1"/>
</dbReference>
<dbReference type="PANTHER" id="PTHR34473">
    <property type="entry name" value="UPF0699 TRANSMEMBRANE PROTEIN YDBS"/>
    <property type="match status" value="1"/>
</dbReference>
<keyword evidence="1" id="KW-0472">Membrane</keyword>
<keyword evidence="4" id="KW-1185">Reference proteome</keyword>
<evidence type="ECO:0000256" key="1">
    <source>
        <dbReference type="SAM" id="Phobius"/>
    </source>
</evidence>
<dbReference type="Pfam" id="PF03703">
    <property type="entry name" value="bPH_2"/>
    <property type="match status" value="2"/>
</dbReference>
<evidence type="ECO:0000313" key="3">
    <source>
        <dbReference type="EMBL" id="MEB3020530.1"/>
    </source>
</evidence>
<feature type="transmembrane region" description="Helical" evidence="1">
    <location>
        <begin position="212"/>
        <end position="235"/>
    </location>
</feature>
<sequence length="481" mass="51758">MLLVHPLHEALRELPLLIAVVVFGSATDNKVWVVAVVWVIAVVGVTRWFTTTYRIEPDPESGRVQLRSGLLRRSVLSVPRNRIRSLETEARLLHRLLGLTVLRVSTGQQAAGDGAFELNAVESSQVPAMRAILLAHAGQPTPSAAGPAPVPATVLARWRPAWLRYSPLSLSGLVMIGAASAAVLQSGAWAALQDSPMSRAWLDAAERFGTQLSTAVIVGVVVVAAVLLAVLRSLVTYGNLVLSRSSGVAGDVLALSYGLLRVREHHYDMRRLRGGTLRRPLLVRLFGGARLDAAMTGVNGEGESSILLPPCPRATAERVLTGLVADPVVVTGPLRRHGPAATRRRWTRAMMLPLAAGVALAAVAAAGELPAWCWPAWAVLTVCAALLAADRARALGHRVDRHWLTARTGSWEQRRYCISTAGIIGWTVRQSWFQRRAGVATLIAATAAGVKSYRVIDVPQEWAWSVAAQASPWVADSHWAR</sequence>
<feature type="transmembrane region" description="Helical" evidence="1">
    <location>
        <begin position="372"/>
        <end position="389"/>
    </location>
</feature>
<dbReference type="PIRSF" id="PIRSF026631">
    <property type="entry name" value="UCP026631"/>
    <property type="match status" value="1"/>
</dbReference>
<feature type="transmembrane region" description="Helical" evidence="1">
    <location>
        <begin position="346"/>
        <end position="366"/>
    </location>
</feature>
<dbReference type="EMBL" id="JAYJJR010000002">
    <property type="protein sequence ID" value="MEB3020530.1"/>
    <property type="molecule type" value="Genomic_DNA"/>
</dbReference>
<dbReference type="InterPro" id="IPR014529">
    <property type="entry name" value="UCP026631"/>
</dbReference>
<evidence type="ECO:0000259" key="2">
    <source>
        <dbReference type="Pfam" id="PF03703"/>
    </source>
</evidence>
<organism evidence="3 4">
    <name type="scientific">[Mycobacterium] crassicus</name>
    <dbReference type="NCBI Taxonomy" id="2872309"/>
    <lineage>
        <taxon>Bacteria</taxon>
        <taxon>Bacillati</taxon>
        <taxon>Actinomycetota</taxon>
        <taxon>Actinomycetes</taxon>
        <taxon>Mycobacteriales</taxon>
        <taxon>Mycobacteriaceae</taxon>
        <taxon>Mycolicibacter</taxon>
    </lineage>
</organism>
<protein>
    <submittedName>
        <fullName evidence="3">PH domain-containing protein</fullName>
    </submittedName>
</protein>
<feature type="domain" description="YdbS-like PH" evidence="2">
    <location>
        <begin position="48"/>
        <end position="122"/>
    </location>
</feature>
<keyword evidence="1" id="KW-1133">Transmembrane helix</keyword>
<dbReference type="PANTHER" id="PTHR34473:SF2">
    <property type="entry name" value="UPF0699 TRANSMEMBRANE PROTEIN YDBT"/>
    <property type="match status" value="1"/>
</dbReference>
<accession>A0ABU5XDZ5</accession>
<reference evidence="3 4" key="1">
    <citation type="submission" date="2023-12" db="EMBL/GenBank/DDBJ databases">
        <title>Description of new species of Mycobacterium terrae complex isolated from sewage at the Sao Paulo Zoological Park Foundation in Brazil.</title>
        <authorList>
            <person name="Romagnoli C.L."/>
            <person name="Conceicao E.C."/>
            <person name="Machado E."/>
            <person name="Barreto L.B.P.F."/>
            <person name="Sharma A."/>
            <person name="Silva N.M."/>
            <person name="Marques L.E."/>
            <person name="Juliana M.A."/>
            <person name="Lourenco M.C.S."/>
            <person name="Digiampietri L.A."/>
            <person name="Suffys P.N."/>
            <person name="Viana-Niero C."/>
        </authorList>
    </citation>
    <scope>NUCLEOTIDE SEQUENCE [LARGE SCALE GENOMIC DNA]</scope>
    <source>
        <strain evidence="3 4">MYC098</strain>
    </source>
</reference>
<keyword evidence="1" id="KW-0812">Transmembrane</keyword>
<feature type="domain" description="YdbS-like PH" evidence="2">
    <location>
        <begin position="395"/>
        <end position="460"/>
    </location>
</feature>
<comment type="caution">
    <text evidence="3">The sequence shown here is derived from an EMBL/GenBank/DDBJ whole genome shotgun (WGS) entry which is preliminary data.</text>
</comment>
<evidence type="ECO:0000313" key="4">
    <source>
        <dbReference type="Proteomes" id="UP001299596"/>
    </source>
</evidence>
<dbReference type="Proteomes" id="UP001299596">
    <property type="component" value="Unassembled WGS sequence"/>
</dbReference>
<feature type="transmembrane region" description="Helical" evidence="1">
    <location>
        <begin position="168"/>
        <end position="192"/>
    </location>
</feature>
<dbReference type="InterPro" id="IPR005182">
    <property type="entry name" value="YdbS-like_PH"/>
</dbReference>